<proteinExistence type="inferred from homology"/>
<evidence type="ECO:0000256" key="1">
    <source>
        <dbReference type="ARBA" id="ARBA00004651"/>
    </source>
</evidence>
<comment type="similarity">
    <text evidence="2">Belongs to the VirD4/TraG family.</text>
</comment>
<evidence type="ECO:0000256" key="8">
    <source>
        <dbReference type="SAM" id="Phobius"/>
    </source>
</evidence>
<dbReference type="Pfam" id="PF02534">
    <property type="entry name" value="T4SS-DNA_transf"/>
    <property type="match status" value="1"/>
</dbReference>
<dbReference type="Proteomes" id="UP000077701">
    <property type="component" value="Unassembled WGS sequence"/>
</dbReference>
<sequence length="562" mass="60838">MTTTPAPAPSSTGNDPYYLAFAFFAALAGLVLLVWLAGLAAAAAAGSTGDFDDALAFVVFLATSADAAASWQRATGQPPLEAGVFWGLLTLLLTVTGAAVYLAASALREHLAQRGNRGAAWATPKHEQRITVPEDPAERPGRIVAGRSMRTRSLLAGDDCISATVFGPNGSGKTLGLIIPNVLEWNGPCVVSTAKGPDLKWIIKARRKHGPVWVVAPEGLSFMRPARWSPTTYATDEEAADRMARWLCDASAITDDPRTRPWVLKARSLVGPVLMAAQLSGGGVDKFYRWCLDGQDSRRDVRSILMEHGYEQMADNYEATWRLHPDGVGSVLFTAAAVVDAYARPRIRDSATTSDFTAEQLLREKGTVCIVAPPSQADALAPMFTALVASIIHEAEQTYERTGPLQPRLLLALDEAGNVFRYSGLPTLLTTARGMGIQLITVWHDLAQLQTRYGNDSARTILSQSKLRLLLPGMGDMSTLQYFSQMIGNEVAERPSHSTGNDGRHSVSTQPQKDELAPVHLLQQLPEWHAVMQYANLPPMRVRMRTCFGEPALKALAKGETP</sequence>
<dbReference type="PANTHER" id="PTHR37937:SF1">
    <property type="entry name" value="CONJUGATIVE TRANSFER: DNA TRANSPORT"/>
    <property type="match status" value="1"/>
</dbReference>
<dbReference type="STRING" id="161355.PS9374_04635"/>
<dbReference type="Gene3D" id="3.40.50.300">
    <property type="entry name" value="P-loop containing nucleotide triphosphate hydrolases"/>
    <property type="match status" value="1"/>
</dbReference>
<keyword evidence="6 8" id="KW-0472">Membrane</keyword>
<dbReference type="RefSeq" id="WP_068899957.1">
    <property type="nucleotide sequence ID" value="NZ_BDCX01000011.1"/>
</dbReference>
<comment type="caution">
    <text evidence="9">The sequence shown here is derived from an EMBL/GenBank/DDBJ whole genome shotgun (WGS) entry which is preliminary data.</text>
</comment>
<protein>
    <submittedName>
        <fullName evidence="9">Type VI secretion protein</fullName>
    </submittedName>
</protein>
<feature type="transmembrane region" description="Helical" evidence="8">
    <location>
        <begin position="84"/>
        <end position="107"/>
    </location>
</feature>
<evidence type="ECO:0000256" key="7">
    <source>
        <dbReference type="SAM" id="MobiDB-lite"/>
    </source>
</evidence>
<dbReference type="PANTHER" id="PTHR37937">
    <property type="entry name" value="CONJUGATIVE TRANSFER: DNA TRANSPORT"/>
    <property type="match status" value="1"/>
</dbReference>
<name>A0A171DJF8_9ACTN</name>
<keyword evidence="5 8" id="KW-1133">Transmembrane helix</keyword>
<evidence type="ECO:0000256" key="4">
    <source>
        <dbReference type="ARBA" id="ARBA00022692"/>
    </source>
</evidence>
<dbReference type="AlphaFoldDB" id="A0A171DJF8"/>
<comment type="subcellular location">
    <subcellularLocation>
        <location evidence="1">Cell membrane</location>
        <topology evidence="1">Multi-pass membrane protein</topology>
    </subcellularLocation>
</comment>
<dbReference type="InterPro" id="IPR003688">
    <property type="entry name" value="TraG/VirD4"/>
</dbReference>
<accession>A0A171DJF8</accession>
<evidence type="ECO:0000313" key="10">
    <source>
        <dbReference type="Proteomes" id="UP000077701"/>
    </source>
</evidence>
<reference evidence="10" key="2">
    <citation type="submission" date="2016-04" db="EMBL/GenBank/DDBJ databases">
        <title>Planomonospora sphaerica JCM9374 whole genome shotgun sequence.</title>
        <authorList>
            <person name="Suzuki T."/>
            <person name="Dohra H."/>
            <person name="Kodani S."/>
        </authorList>
    </citation>
    <scope>NUCLEOTIDE SEQUENCE [LARGE SCALE GENOMIC DNA]</scope>
    <source>
        <strain evidence="10">JCM 9374</strain>
    </source>
</reference>
<reference evidence="9 10" key="1">
    <citation type="journal article" date="2016" name="Genome Announc.">
        <title>Draft Genome Sequence of Planomonospora sphaerica JCM9374, a Rare Actinomycete.</title>
        <authorList>
            <person name="Dohra H."/>
            <person name="Suzuki T."/>
            <person name="Inoue Y."/>
            <person name="Kodani S."/>
        </authorList>
    </citation>
    <scope>NUCLEOTIDE SEQUENCE [LARGE SCALE GENOMIC DNA]</scope>
    <source>
        <strain evidence="9 10">JCM 9374</strain>
    </source>
</reference>
<evidence type="ECO:0000256" key="6">
    <source>
        <dbReference type="ARBA" id="ARBA00023136"/>
    </source>
</evidence>
<feature type="transmembrane region" description="Helical" evidence="8">
    <location>
        <begin position="54"/>
        <end position="72"/>
    </location>
</feature>
<evidence type="ECO:0000256" key="5">
    <source>
        <dbReference type="ARBA" id="ARBA00022989"/>
    </source>
</evidence>
<keyword evidence="10" id="KW-1185">Reference proteome</keyword>
<evidence type="ECO:0000313" key="9">
    <source>
        <dbReference type="EMBL" id="GAT68970.1"/>
    </source>
</evidence>
<keyword evidence="3" id="KW-1003">Cell membrane</keyword>
<dbReference type="CDD" id="cd01127">
    <property type="entry name" value="TrwB_TraG_TraD_VirD4"/>
    <property type="match status" value="1"/>
</dbReference>
<dbReference type="SUPFAM" id="SSF52540">
    <property type="entry name" value="P-loop containing nucleoside triphosphate hydrolases"/>
    <property type="match status" value="1"/>
</dbReference>
<keyword evidence="4 8" id="KW-0812">Transmembrane</keyword>
<evidence type="ECO:0000256" key="2">
    <source>
        <dbReference type="ARBA" id="ARBA00008806"/>
    </source>
</evidence>
<dbReference type="GO" id="GO:0005886">
    <property type="term" value="C:plasma membrane"/>
    <property type="evidence" value="ECO:0007669"/>
    <property type="project" value="UniProtKB-SubCell"/>
</dbReference>
<dbReference type="InterPro" id="IPR027417">
    <property type="entry name" value="P-loop_NTPase"/>
</dbReference>
<gene>
    <name evidence="9" type="ORF">PS9374_04635</name>
</gene>
<evidence type="ECO:0000256" key="3">
    <source>
        <dbReference type="ARBA" id="ARBA00022475"/>
    </source>
</evidence>
<feature type="transmembrane region" description="Helical" evidence="8">
    <location>
        <begin position="17"/>
        <end position="42"/>
    </location>
</feature>
<feature type="compositionally biased region" description="Polar residues" evidence="7">
    <location>
        <begin position="497"/>
        <end position="511"/>
    </location>
</feature>
<dbReference type="OrthoDB" id="226701at2"/>
<organism evidence="9 10">
    <name type="scientific">Planomonospora sphaerica</name>
    <dbReference type="NCBI Taxonomy" id="161355"/>
    <lineage>
        <taxon>Bacteria</taxon>
        <taxon>Bacillati</taxon>
        <taxon>Actinomycetota</taxon>
        <taxon>Actinomycetes</taxon>
        <taxon>Streptosporangiales</taxon>
        <taxon>Streptosporangiaceae</taxon>
        <taxon>Planomonospora</taxon>
    </lineage>
</organism>
<dbReference type="InterPro" id="IPR051539">
    <property type="entry name" value="T4SS-coupling_protein"/>
</dbReference>
<dbReference type="EMBL" id="BDCX01000011">
    <property type="protein sequence ID" value="GAT68970.1"/>
    <property type="molecule type" value="Genomic_DNA"/>
</dbReference>
<feature type="region of interest" description="Disordered" evidence="7">
    <location>
        <begin position="493"/>
        <end position="513"/>
    </location>
</feature>